<dbReference type="Gramene" id="rna21641">
    <property type="protein sequence ID" value="RHN59591.1"/>
    <property type="gene ID" value="gene21641"/>
</dbReference>
<dbReference type="InterPro" id="IPR012337">
    <property type="entry name" value="RNaseH-like_sf"/>
</dbReference>
<evidence type="ECO:0000259" key="1">
    <source>
        <dbReference type="Pfam" id="PF13456"/>
    </source>
</evidence>
<name>A0A396I469_MEDTR</name>
<dbReference type="Proteomes" id="UP000265566">
    <property type="component" value="Chromosome 4"/>
</dbReference>
<reference evidence="3" key="1">
    <citation type="journal article" date="2018" name="Nat. Plants">
        <title>Whole-genome landscape of Medicago truncatula symbiotic genes.</title>
        <authorList>
            <person name="Pecrix Y."/>
            <person name="Staton S.E."/>
            <person name="Sallet E."/>
            <person name="Lelandais-Briere C."/>
            <person name="Moreau S."/>
            <person name="Carrere S."/>
            <person name="Blein T."/>
            <person name="Jardinaud M.F."/>
            <person name="Latrasse D."/>
            <person name="Zouine M."/>
            <person name="Zahm M."/>
            <person name="Kreplak J."/>
            <person name="Mayjonade B."/>
            <person name="Satge C."/>
            <person name="Perez M."/>
            <person name="Cauet S."/>
            <person name="Marande W."/>
            <person name="Chantry-Darmon C."/>
            <person name="Lopez-Roques C."/>
            <person name="Bouchez O."/>
            <person name="Berard A."/>
            <person name="Debelle F."/>
            <person name="Munos S."/>
            <person name="Bendahmane A."/>
            <person name="Berges H."/>
            <person name="Niebel A."/>
            <person name="Buitink J."/>
            <person name="Frugier F."/>
            <person name="Benhamed M."/>
            <person name="Crespi M."/>
            <person name="Gouzy J."/>
            <person name="Gamas P."/>
        </authorList>
    </citation>
    <scope>NUCLEOTIDE SEQUENCE [LARGE SCALE GENOMIC DNA]</scope>
    <source>
        <strain evidence="3">cv. Jemalong A17</strain>
    </source>
</reference>
<organism evidence="2 3">
    <name type="scientific">Medicago truncatula</name>
    <name type="common">Barrel medic</name>
    <name type="synonym">Medicago tribuloides</name>
    <dbReference type="NCBI Taxonomy" id="3880"/>
    <lineage>
        <taxon>Eukaryota</taxon>
        <taxon>Viridiplantae</taxon>
        <taxon>Streptophyta</taxon>
        <taxon>Embryophyta</taxon>
        <taxon>Tracheophyta</taxon>
        <taxon>Spermatophyta</taxon>
        <taxon>Magnoliopsida</taxon>
        <taxon>eudicotyledons</taxon>
        <taxon>Gunneridae</taxon>
        <taxon>Pentapetalae</taxon>
        <taxon>rosids</taxon>
        <taxon>fabids</taxon>
        <taxon>Fabales</taxon>
        <taxon>Fabaceae</taxon>
        <taxon>Papilionoideae</taxon>
        <taxon>50 kb inversion clade</taxon>
        <taxon>NPAAA clade</taxon>
        <taxon>Hologalegina</taxon>
        <taxon>IRL clade</taxon>
        <taxon>Trifolieae</taxon>
        <taxon>Medicago</taxon>
    </lineage>
</organism>
<dbReference type="PANTHER" id="PTHR47723:SF19">
    <property type="entry name" value="POLYNUCLEOTIDYL TRANSFERASE, RIBONUCLEASE H-LIKE SUPERFAMILY PROTEIN"/>
    <property type="match status" value="1"/>
</dbReference>
<feature type="domain" description="RNase H type-1" evidence="1">
    <location>
        <begin position="15"/>
        <end position="82"/>
    </location>
</feature>
<dbReference type="SUPFAM" id="SSF53098">
    <property type="entry name" value="Ribonuclease H-like"/>
    <property type="match status" value="1"/>
</dbReference>
<dbReference type="GO" id="GO:0003676">
    <property type="term" value="F:nucleic acid binding"/>
    <property type="evidence" value="ECO:0007669"/>
    <property type="project" value="InterPro"/>
</dbReference>
<dbReference type="InterPro" id="IPR044730">
    <property type="entry name" value="RNase_H-like_dom_plant"/>
</dbReference>
<dbReference type="InterPro" id="IPR002156">
    <property type="entry name" value="RNaseH_domain"/>
</dbReference>
<protein>
    <submittedName>
        <fullName evidence="2">Putative ribonuclease H-like domain-containing protein</fullName>
    </submittedName>
</protein>
<dbReference type="Pfam" id="PF13456">
    <property type="entry name" value="RVT_3"/>
    <property type="match status" value="1"/>
</dbReference>
<dbReference type="PANTHER" id="PTHR47723">
    <property type="entry name" value="OS05G0353850 PROTEIN"/>
    <property type="match status" value="1"/>
</dbReference>
<accession>A0A396I469</accession>
<proteinExistence type="predicted"/>
<comment type="caution">
    <text evidence="2">The sequence shown here is derived from an EMBL/GenBank/DDBJ whole genome shotgun (WGS) entry which is preliminary data.</text>
</comment>
<dbReference type="CDD" id="cd06222">
    <property type="entry name" value="RNase_H_like"/>
    <property type="match status" value="1"/>
</dbReference>
<sequence length="85" mass="9227">MAAACWYRLSLPYSDAAEGLAILLGVEFAKDSSFRSVEANSDSTNVIEALNNRHTQYTYLGAIAMECTQLCSSFNNINFSHVGGV</sequence>
<evidence type="ECO:0000313" key="2">
    <source>
        <dbReference type="EMBL" id="RHN59591.1"/>
    </source>
</evidence>
<dbReference type="EMBL" id="PSQE01000004">
    <property type="protein sequence ID" value="RHN59591.1"/>
    <property type="molecule type" value="Genomic_DNA"/>
</dbReference>
<dbReference type="InterPro" id="IPR053151">
    <property type="entry name" value="RNase_H-like"/>
</dbReference>
<dbReference type="AlphaFoldDB" id="A0A396I469"/>
<dbReference type="GO" id="GO:0004523">
    <property type="term" value="F:RNA-DNA hybrid ribonuclease activity"/>
    <property type="evidence" value="ECO:0007669"/>
    <property type="project" value="InterPro"/>
</dbReference>
<dbReference type="InterPro" id="IPR036397">
    <property type="entry name" value="RNaseH_sf"/>
</dbReference>
<dbReference type="Gene3D" id="3.30.420.10">
    <property type="entry name" value="Ribonuclease H-like superfamily/Ribonuclease H"/>
    <property type="match status" value="1"/>
</dbReference>
<gene>
    <name evidence="2" type="ORF">MtrunA17_Chr4g0014981</name>
</gene>
<evidence type="ECO:0000313" key="3">
    <source>
        <dbReference type="Proteomes" id="UP000265566"/>
    </source>
</evidence>